<accession>A0A015STZ7</accession>
<evidence type="ECO:0000313" key="2">
    <source>
        <dbReference type="Proteomes" id="UP000020529"/>
    </source>
</evidence>
<organism evidence="1 2">
    <name type="scientific">Bacteroides fragilis str. 3988T(B)14</name>
    <dbReference type="NCBI Taxonomy" id="1339315"/>
    <lineage>
        <taxon>Bacteria</taxon>
        <taxon>Pseudomonadati</taxon>
        <taxon>Bacteroidota</taxon>
        <taxon>Bacteroidia</taxon>
        <taxon>Bacteroidales</taxon>
        <taxon>Bacteroidaceae</taxon>
        <taxon>Bacteroides</taxon>
    </lineage>
</organism>
<sequence length="103" mass="12182">MKELNFDWLLNGSCLLSDVAMAYFTTCVYPRSAGKRMRDEIERYPNLSAELLEAGYKRPNTLLTPRQICIVIRHWGMPDTVYKWLREHPADRVQKLFADRKFD</sequence>
<evidence type="ECO:0000313" key="1">
    <source>
        <dbReference type="EMBL" id="EXY73772.1"/>
    </source>
</evidence>
<comment type="caution">
    <text evidence="1">The sequence shown here is derived from an EMBL/GenBank/DDBJ whole genome shotgun (WGS) entry which is preliminary data.</text>
</comment>
<dbReference type="PATRIC" id="fig|1339315.3.peg.3176"/>
<dbReference type="EMBL" id="JGCY01000343">
    <property type="protein sequence ID" value="EXY73772.1"/>
    <property type="molecule type" value="Genomic_DNA"/>
</dbReference>
<reference evidence="1 2" key="1">
    <citation type="submission" date="2014-02" db="EMBL/GenBank/DDBJ databases">
        <authorList>
            <person name="Sears C."/>
            <person name="Carroll K."/>
            <person name="Sack B.R."/>
            <person name="Qadri F."/>
            <person name="Myers L.L."/>
            <person name="Chung G.-T."/>
            <person name="Escheverria P."/>
            <person name="Fraser C.M."/>
            <person name="Sadzewicz L."/>
            <person name="Shefchek K.A."/>
            <person name="Tallon L."/>
            <person name="Das S.P."/>
            <person name="Daugherty S."/>
            <person name="Mongodin E.F."/>
        </authorList>
    </citation>
    <scope>NUCLEOTIDE SEQUENCE [LARGE SCALE GENOMIC DNA]</scope>
    <source>
        <strain evidence="2">3988T(B)14</strain>
    </source>
</reference>
<dbReference type="Proteomes" id="UP000020529">
    <property type="component" value="Unassembled WGS sequence"/>
</dbReference>
<dbReference type="Pfam" id="PF14053">
    <property type="entry name" value="DUF4248"/>
    <property type="match status" value="1"/>
</dbReference>
<protein>
    <recommendedName>
        <fullName evidence="3">DUF4248 domain-containing protein</fullName>
    </recommendedName>
</protein>
<dbReference type="AlphaFoldDB" id="A0A015STZ7"/>
<gene>
    <name evidence="1" type="ORF">M124_2466</name>
</gene>
<dbReference type="RefSeq" id="WP_022348142.1">
    <property type="nucleotide sequence ID" value="NZ_JGCY01000343.1"/>
</dbReference>
<name>A0A015STZ7_BACFG</name>
<dbReference type="InterPro" id="IPR025342">
    <property type="entry name" value="DUF4248"/>
</dbReference>
<proteinExistence type="predicted"/>
<evidence type="ECO:0008006" key="3">
    <source>
        <dbReference type="Google" id="ProtNLM"/>
    </source>
</evidence>